<dbReference type="SUPFAM" id="SSF56112">
    <property type="entry name" value="Protein kinase-like (PK-like)"/>
    <property type="match status" value="1"/>
</dbReference>
<keyword evidence="3" id="KW-1185">Reference proteome</keyword>
<dbReference type="Proteomes" id="UP000588604">
    <property type="component" value="Unassembled WGS sequence"/>
</dbReference>
<dbReference type="EMBL" id="JACIJO010000002">
    <property type="protein sequence ID" value="MBB6326796.1"/>
    <property type="molecule type" value="Genomic_DNA"/>
</dbReference>
<dbReference type="RefSeq" id="WP_184495373.1">
    <property type="nucleotide sequence ID" value="NZ_JACIJO010000002.1"/>
</dbReference>
<dbReference type="GO" id="GO:0016301">
    <property type="term" value="F:kinase activity"/>
    <property type="evidence" value="ECO:0007669"/>
    <property type="project" value="UniProtKB-KW"/>
</dbReference>
<feature type="domain" description="Aminoglycoside phosphotransferase" evidence="1">
    <location>
        <begin position="22"/>
        <end position="249"/>
    </location>
</feature>
<proteinExistence type="predicted"/>
<name>A0A841MRL3_9BACT</name>
<organism evidence="2 3">
    <name type="scientific">Algoriphagus iocasae</name>
    <dbReference type="NCBI Taxonomy" id="1836499"/>
    <lineage>
        <taxon>Bacteria</taxon>
        <taxon>Pseudomonadati</taxon>
        <taxon>Bacteroidota</taxon>
        <taxon>Cytophagia</taxon>
        <taxon>Cytophagales</taxon>
        <taxon>Cyclobacteriaceae</taxon>
        <taxon>Algoriphagus</taxon>
    </lineage>
</organism>
<reference evidence="2 3" key="1">
    <citation type="submission" date="2020-08" db="EMBL/GenBank/DDBJ databases">
        <title>Genomic Encyclopedia of Type Strains, Phase IV (KMG-IV): sequencing the most valuable type-strain genomes for metagenomic binning, comparative biology and taxonomic classification.</title>
        <authorList>
            <person name="Goeker M."/>
        </authorList>
    </citation>
    <scope>NUCLEOTIDE SEQUENCE [LARGE SCALE GENOMIC DNA]</scope>
    <source>
        <strain evidence="2 3">DSM 102044</strain>
    </source>
</reference>
<dbReference type="Pfam" id="PF01636">
    <property type="entry name" value="APH"/>
    <property type="match status" value="1"/>
</dbReference>
<keyword evidence="2" id="KW-0418">Kinase</keyword>
<dbReference type="InterPro" id="IPR002575">
    <property type="entry name" value="Aminoglycoside_PTrfase"/>
</dbReference>
<keyword evidence="2" id="KW-0808">Transferase</keyword>
<protein>
    <submittedName>
        <fullName evidence="2">Ser/Thr protein kinase RdoA (MazF antagonist)</fullName>
    </submittedName>
</protein>
<evidence type="ECO:0000313" key="2">
    <source>
        <dbReference type="EMBL" id="MBB6326796.1"/>
    </source>
</evidence>
<accession>A0A841MRL3</accession>
<dbReference type="AlphaFoldDB" id="A0A841MRL3"/>
<dbReference type="Gene3D" id="3.90.1200.10">
    <property type="match status" value="1"/>
</dbReference>
<comment type="caution">
    <text evidence="2">The sequence shown here is derived from an EMBL/GenBank/DDBJ whole genome shotgun (WGS) entry which is preliminary data.</text>
</comment>
<evidence type="ECO:0000313" key="3">
    <source>
        <dbReference type="Proteomes" id="UP000588604"/>
    </source>
</evidence>
<evidence type="ECO:0000259" key="1">
    <source>
        <dbReference type="Pfam" id="PF01636"/>
    </source>
</evidence>
<dbReference type="PANTHER" id="PTHR21064:SF5">
    <property type="entry name" value="SLR1880 PROTEIN"/>
    <property type="match status" value="1"/>
</dbReference>
<sequence>MEQISAILNQYSFLEGKKYQCNPFGSGLIHGTYLIESPDSKFILQEFNNSVFKYPERIAHNHFIMGEKGDVSKLPFALPLPRLNNSGDSLTNFEGKLFRLFDFVKGVTLQEIQNSNQAHLASKAYGTFAFWGKEIQADEMQESIPKFHRLEWRFENLEKAASEAKSIEKEEKEILDFYLSQKTLVESYKEFLASCPQRITHNDTKINNLIFEESLEKVAAIIDLDTLMGGLLLYDFGDLVRTVACGEQETSLNWDNLAIRPAIFEKLLTGYWEGIKDMATIEEAKSLLIAGEVMTCIMGLRFFSDHLQGNIYYRVQYPEQNLHRAKNQMIFLKSQQEQRALLKNIWKNITGL</sequence>
<dbReference type="InterPro" id="IPR050249">
    <property type="entry name" value="Pseudomonas-type_ThrB"/>
</dbReference>
<gene>
    <name evidence="2" type="ORF">FHS59_002424</name>
</gene>
<dbReference type="InterPro" id="IPR011009">
    <property type="entry name" value="Kinase-like_dom_sf"/>
</dbReference>
<dbReference type="PANTHER" id="PTHR21064">
    <property type="entry name" value="AMINOGLYCOSIDE PHOSPHOTRANSFERASE DOMAIN-CONTAINING PROTEIN-RELATED"/>
    <property type="match status" value="1"/>
</dbReference>